<feature type="domain" description="Glucose/Sorbosone dehydrogenase" evidence="1">
    <location>
        <begin position="8"/>
        <end position="214"/>
    </location>
</feature>
<dbReference type="KEGG" id="sclo:SCLO_1025770"/>
<dbReference type="SUPFAM" id="SSF50952">
    <property type="entry name" value="Soluble quinoprotein glucose dehydrogenase"/>
    <property type="match status" value="1"/>
</dbReference>
<proteinExistence type="predicted"/>
<name>A0A1E1F542_9SPHN</name>
<protein>
    <submittedName>
        <fullName evidence="2">Glucose dehydrogenase</fullName>
    </submittedName>
</protein>
<accession>A0A1E1F542</accession>
<dbReference type="Pfam" id="PF07995">
    <property type="entry name" value="GSDH"/>
    <property type="match status" value="1"/>
</dbReference>
<reference evidence="2 3" key="1">
    <citation type="submission" date="2016-10" db="EMBL/GenBank/DDBJ databases">
        <title>Complete Genome Sequence of the Nonylphenol-Degrading Bacterium Sphingobium cloacae JCM 10874T.</title>
        <authorList>
            <person name="Ootsuka M."/>
            <person name="Nishizawa T."/>
            <person name="Ohta H."/>
        </authorList>
    </citation>
    <scope>NUCLEOTIDE SEQUENCE [LARGE SCALE GENOMIC DNA]</scope>
    <source>
        <strain evidence="2 3">JCM 10874</strain>
    </source>
</reference>
<evidence type="ECO:0000313" key="2">
    <source>
        <dbReference type="EMBL" id="BAV65617.1"/>
    </source>
</evidence>
<evidence type="ECO:0000259" key="1">
    <source>
        <dbReference type="Pfam" id="PF07995"/>
    </source>
</evidence>
<dbReference type="EMBL" id="AP017655">
    <property type="protein sequence ID" value="BAV65617.1"/>
    <property type="molecule type" value="Genomic_DNA"/>
</dbReference>
<dbReference type="PANTHER" id="PTHR19328:SF75">
    <property type="entry name" value="ALDOSE SUGAR DEHYDROGENASE YLII"/>
    <property type="match status" value="1"/>
</dbReference>
<dbReference type="InterPro" id="IPR012938">
    <property type="entry name" value="Glc/Sorbosone_DH"/>
</dbReference>
<organism evidence="2 3">
    <name type="scientific">Sphingobium cloacae</name>
    <dbReference type="NCBI Taxonomy" id="120107"/>
    <lineage>
        <taxon>Bacteria</taxon>
        <taxon>Pseudomonadati</taxon>
        <taxon>Pseudomonadota</taxon>
        <taxon>Alphaproteobacteria</taxon>
        <taxon>Sphingomonadales</taxon>
        <taxon>Sphingomonadaceae</taxon>
        <taxon>Sphingobium</taxon>
    </lineage>
</organism>
<dbReference type="InterPro" id="IPR011042">
    <property type="entry name" value="6-blade_b-propeller_TolB-like"/>
</dbReference>
<dbReference type="Proteomes" id="UP000218272">
    <property type="component" value="Chromosome SCLO_1"/>
</dbReference>
<sequence>METVAKGLDTPWAMQFLPDRRILVTERSGGFRIVGRDGRVGPAVPASPPVFAEGQGGLLDVALDPDFATNDILYWTFAERRADGTSNTAVARGILNAGGARPQISDVSVIFRQQPSWKSHLHFGSRIVFAPDGKLFLTLGERSLPESRGLSQDLGTHLGKVLGLEKDGSPAAGNPFAGRDGARPEIWSYGHRNIQTAAIEPATGRLWVVEHGPRAAATN</sequence>
<dbReference type="AlphaFoldDB" id="A0A1E1F542"/>
<dbReference type="PANTHER" id="PTHR19328">
    <property type="entry name" value="HEDGEHOG-INTERACTING PROTEIN"/>
    <property type="match status" value="1"/>
</dbReference>
<keyword evidence="3" id="KW-1185">Reference proteome</keyword>
<gene>
    <name evidence="2" type="ORF">SCLO_1025770</name>
</gene>
<dbReference type="InterPro" id="IPR011041">
    <property type="entry name" value="Quinoprot_gluc/sorb_DH_b-prop"/>
</dbReference>
<evidence type="ECO:0000313" key="3">
    <source>
        <dbReference type="Proteomes" id="UP000218272"/>
    </source>
</evidence>
<dbReference type="Gene3D" id="2.120.10.30">
    <property type="entry name" value="TolB, C-terminal domain"/>
    <property type="match status" value="1"/>
</dbReference>